<comment type="caution">
    <text evidence="1">The sequence shown here is derived from an EMBL/GenBank/DDBJ whole genome shotgun (WGS) entry which is preliminary data.</text>
</comment>
<proteinExistence type="predicted"/>
<dbReference type="Proteomes" id="UP000188605">
    <property type="component" value="Unassembled WGS sequence"/>
</dbReference>
<dbReference type="EMBL" id="LJDB01000006">
    <property type="protein sequence ID" value="ONI42834.1"/>
    <property type="molecule type" value="Genomic_DNA"/>
</dbReference>
<gene>
    <name evidence="1" type="ORF">AN396_13100</name>
</gene>
<protein>
    <submittedName>
        <fullName evidence="1">Ferredoxin</fullName>
    </submittedName>
</protein>
<reference evidence="1" key="1">
    <citation type="submission" date="2016-08" db="EMBL/GenBank/DDBJ databases">
        <authorList>
            <person name="Ngugi D.K."/>
            <person name="Miyake S."/>
            <person name="Stingl U."/>
        </authorList>
    </citation>
    <scope>NUCLEOTIDE SEQUENCE</scope>
    <source>
        <strain evidence="1">SCG-B11WGA-EpuloA1</strain>
    </source>
</reference>
<name>A0ACC8XGS8_9FIRM</name>
<accession>A0ACC8XGS8</accession>
<evidence type="ECO:0000313" key="2">
    <source>
        <dbReference type="Proteomes" id="UP000188605"/>
    </source>
</evidence>
<keyword evidence="2" id="KW-1185">Reference proteome</keyword>
<organism evidence="1 2">
    <name type="scientific">Candidatus Epulonipiscium fishelsonii</name>
    <dbReference type="NCBI Taxonomy" id="77094"/>
    <lineage>
        <taxon>Bacteria</taxon>
        <taxon>Bacillati</taxon>
        <taxon>Bacillota</taxon>
        <taxon>Clostridia</taxon>
        <taxon>Lachnospirales</taxon>
        <taxon>Lachnospiraceae</taxon>
        <taxon>Candidatus Epulonipiscium</taxon>
    </lineage>
</organism>
<evidence type="ECO:0000313" key="1">
    <source>
        <dbReference type="EMBL" id="ONI42834.1"/>
    </source>
</evidence>
<sequence>MSITGILIAALIIGGTGLFIGIFLGVAGKTFAVEVDEREEAIMGVLPGNNCGGCGYPGCGGLASAIVKGEAEPNGCPVGGSDVAAQVASIMGKEASAAARMTAFVKCAGTCEKAKEDYNYYGISDCTMMNFSQNNGSKSCNYGCFGLGTCMKACPFNAIQIVNGVAEVIKENCKSCSKCVAACPKHLIEIVPFEQTTFVVCNSQDKGKDVMSACSAGCIGCRMCTKTCETNAITVENNIAHINYDSCINCGACAEKCPKKCIIA</sequence>